<organism evidence="4 5">
    <name type="scientific">Sphingobacterium wenxiniae</name>
    <dbReference type="NCBI Taxonomy" id="683125"/>
    <lineage>
        <taxon>Bacteria</taxon>
        <taxon>Pseudomonadati</taxon>
        <taxon>Bacteroidota</taxon>
        <taxon>Sphingobacteriia</taxon>
        <taxon>Sphingobacteriales</taxon>
        <taxon>Sphingobacteriaceae</taxon>
        <taxon>Sphingobacterium</taxon>
    </lineage>
</organism>
<name>A0A1I6TKA0_9SPHI</name>
<gene>
    <name evidence="4" type="ORF">SAMN05660206_106198</name>
</gene>
<feature type="signal peptide" evidence="2">
    <location>
        <begin position="1"/>
        <end position="21"/>
    </location>
</feature>
<protein>
    <submittedName>
        <fullName evidence="4">Lipocalin-like domain-containing protein</fullName>
    </submittedName>
</protein>
<feature type="compositionally biased region" description="Basic and acidic residues" evidence="1">
    <location>
        <begin position="40"/>
        <end position="65"/>
    </location>
</feature>
<dbReference type="Proteomes" id="UP000198785">
    <property type="component" value="Unassembled WGS sequence"/>
</dbReference>
<dbReference type="AlphaFoldDB" id="A0A1I6TKA0"/>
<dbReference type="InterPro" id="IPR024311">
    <property type="entry name" value="Lipocalin-like"/>
</dbReference>
<feature type="chain" id="PRO_5011648089" evidence="2">
    <location>
        <begin position="22"/>
        <end position="185"/>
    </location>
</feature>
<accession>A0A1I6TKA0</accession>
<dbReference type="OrthoDB" id="9800869at2"/>
<dbReference type="EMBL" id="FOZZ01000006">
    <property type="protein sequence ID" value="SFS89594.1"/>
    <property type="molecule type" value="Genomic_DNA"/>
</dbReference>
<proteinExistence type="predicted"/>
<evidence type="ECO:0000256" key="2">
    <source>
        <dbReference type="SAM" id="SignalP"/>
    </source>
</evidence>
<reference evidence="4 5" key="1">
    <citation type="submission" date="2016-10" db="EMBL/GenBank/DDBJ databases">
        <authorList>
            <person name="de Groot N.N."/>
        </authorList>
    </citation>
    <scope>NUCLEOTIDE SEQUENCE [LARGE SCALE GENOMIC DNA]</scope>
    <source>
        <strain evidence="4 5">DSM 22789</strain>
    </source>
</reference>
<evidence type="ECO:0000259" key="3">
    <source>
        <dbReference type="Pfam" id="PF13648"/>
    </source>
</evidence>
<evidence type="ECO:0000256" key="1">
    <source>
        <dbReference type="SAM" id="MobiDB-lite"/>
    </source>
</evidence>
<evidence type="ECO:0000313" key="4">
    <source>
        <dbReference type="EMBL" id="SFS89594.1"/>
    </source>
</evidence>
<dbReference type="Pfam" id="PF13648">
    <property type="entry name" value="Lipocalin_4"/>
    <property type="match status" value="1"/>
</dbReference>
<feature type="domain" description="Lipocalin-like" evidence="3">
    <location>
        <begin position="94"/>
        <end position="172"/>
    </location>
</feature>
<feature type="region of interest" description="Disordered" evidence="1">
    <location>
        <begin position="40"/>
        <end position="89"/>
    </location>
</feature>
<evidence type="ECO:0000313" key="5">
    <source>
        <dbReference type="Proteomes" id="UP000198785"/>
    </source>
</evidence>
<keyword evidence="2" id="KW-0732">Signal</keyword>
<sequence>MKTLKHLFALAMLLCAFVAEAQFFEKVGKSAEKAAERTVLRKTEQKTSEKVGKTIDRAVDGDPAKKREKQKRKKEQQAQRENNSPQIGDVTKYTGKWYYVSETGKPEDNCQAKSYFTFSGSNYTHLLYSKDCTPVSGSSGTFNILENRLILVENGKKTGYSVLSLTDRELILKDDQAHIITLKKE</sequence>
<keyword evidence="5" id="KW-1185">Reference proteome</keyword>
<dbReference type="STRING" id="683125.SAMN05660206_106198"/>
<dbReference type="RefSeq" id="WP_093365728.1">
    <property type="nucleotide sequence ID" value="NZ_FOZZ01000006.1"/>
</dbReference>